<evidence type="ECO:0000313" key="9">
    <source>
        <dbReference type="RefSeq" id="XP_034247645.1"/>
    </source>
</evidence>
<evidence type="ECO:0000256" key="5">
    <source>
        <dbReference type="PROSITE-ProRule" id="PRU00042"/>
    </source>
</evidence>
<dbReference type="AlphaFoldDB" id="A0A6P8ZAA1"/>
<gene>
    <name evidence="9" type="primary">LOC117649219</name>
</gene>
<dbReference type="PANTHER" id="PTHR24409">
    <property type="entry name" value="ZINC FINGER PROTEIN 142"/>
    <property type="match status" value="1"/>
</dbReference>
<dbReference type="InterPro" id="IPR013087">
    <property type="entry name" value="Znf_C2H2_type"/>
</dbReference>
<keyword evidence="8" id="KW-1185">Reference proteome</keyword>
<evidence type="ECO:0000256" key="1">
    <source>
        <dbReference type="ARBA" id="ARBA00022723"/>
    </source>
</evidence>
<evidence type="ECO:0000313" key="8">
    <source>
        <dbReference type="Proteomes" id="UP000515158"/>
    </source>
</evidence>
<dbReference type="GO" id="GO:0000977">
    <property type="term" value="F:RNA polymerase II transcription regulatory region sequence-specific DNA binding"/>
    <property type="evidence" value="ECO:0007669"/>
    <property type="project" value="TreeGrafter"/>
</dbReference>
<protein>
    <submittedName>
        <fullName evidence="9">Uncharacterized protein LOC117649219</fullName>
    </submittedName>
</protein>
<evidence type="ECO:0000259" key="7">
    <source>
        <dbReference type="PROSITE" id="PS50157"/>
    </source>
</evidence>
<dbReference type="PROSITE" id="PS00028">
    <property type="entry name" value="ZINC_FINGER_C2H2_1"/>
    <property type="match status" value="3"/>
</dbReference>
<name>A0A6P8ZAA1_THRPL</name>
<feature type="compositionally biased region" description="Low complexity" evidence="6">
    <location>
        <begin position="29"/>
        <end position="64"/>
    </location>
</feature>
<accession>A0A6P8ZAA1</accession>
<dbReference type="GO" id="GO:0005634">
    <property type="term" value="C:nucleus"/>
    <property type="evidence" value="ECO:0007669"/>
    <property type="project" value="TreeGrafter"/>
</dbReference>
<evidence type="ECO:0000256" key="3">
    <source>
        <dbReference type="ARBA" id="ARBA00022771"/>
    </source>
</evidence>
<dbReference type="GO" id="GO:0008270">
    <property type="term" value="F:zinc ion binding"/>
    <property type="evidence" value="ECO:0007669"/>
    <property type="project" value="UniProtKB-KW"/>
</dbReference>
<dbReference type="PANTHER" id="PTHR24409:SF295">
    <property type="entry name" value="AZ2-RELATED"/>
    <property type="match status" value="1"/>
</dbReference>
<feature type="domain" description="C2H2-type" evidence="7">
    <location>
        <begin position="527"/>
        <end position="553"/>
    </location>
</feature>
<dbReference type="GeneID" id="117649219"/>
<dbReference type="SMART" id="SM00355">
    <property type="entry name" value="ZnF_C2H2"/>
    <property type="match status" value="7"/>
</dbReference>
<keyword evidence="2" id="KW-0677">Repeat</keyword>
<organism evidence="9">
    <name type="scientific">Thrips palmi</name>
    <name type="common">Melon thrips</name>
    <dbReference type="NCBI Taxonomy" id="161013"/>
    <lineage>
        <taxon>Eukaryota</taxon>
        <taxon>Metazoa</taxon>
        <taxon>Ecdysozoa</taxon>
        <taxon>Arthropoda</taxon>
        <taxon>Hexapoda</taxon>
        <taxon>Insecta</taxon>
        <taxon>Pterygota</taxon>
        <taxon>Neoptera</taxon>
        <taxon>Paraneoptera</taxon>
        <taxon>Thysanoptera</taxon>
        <taxon>Terebrantia</taxon>
        <taxon>Thripoidea</taxon>
        <taxon>Thripidae</taxon>
        <taxon>Thrips</taxon>
    </lineage>
</organism>
<feature type="compositionally biased region" description="Low complexity" evidence="6">
    <location>
        <begin position="72"/>
        <end position="119"/>
    </location>
</feature>
<dbReference type="GO" id="GO:0000981">
    <property type="term" value="F:DNA-binding transcription factor activity, RNA polymerase II-specific"/>
    <property type="evidence" value="ECO:0007669"/>
    <property type="project" value="TreeGrafter"/>
</dbReference>
<dbReference type="RefSeq" id="XP_034247645.1">
    <property type="nucleotide sequence ID" value="XM_034391754.1"/>
</dbReference>
<dbReference type="InParanoid" id="A0A6P8ZAA1"/>
<evidence type="ECO:0000256" key="6">
    <source>
        <dbReference type="SAM" id="MobiDB-lite"/>
    </source>
</evidence>
<reference evidence="9" key="1">
    <citation type="submission" date="2025-08" db="UniProtKB">
        <authorList>
            <consortium name="RefSeq"/>
        </authorList>
    </citation>
    <scope>IDENTIFICATION</scope>
    <source>
        <tissue evidence="9">Total insect</tissue>
    </source>
</reference>
<feature type="domain" description="C2H2-type" evidence="7">
    <location>
        <begin position="330"/>
        <end position="358"/>
    </location>
</feature>
<keyword evidence="3 5" id="KW-0863">Zinc-finger</keyword>
<dbReference type="Proteomes" id="UP000515158">
    <property type="component" value="Unplaced"/>
</dbReference>
<proteinExistence type="predicted"/>
<evidence type="ECO:0000256" key="2">
    <source>
        <dbReference type="ARBA" id="ARBA00022737"/>
    </source>
</evidence>
<keyword evidence="1" id="KW-0479">Metal-binding</keyword>
<feature type="region of interest" description="Disordered" evidence="6">
    <location>
        <begin position="1"/>
        <end position="119"/>
    </location>
</feature>
<dbReference type="KEGG" id="tpal:117649219"/>
<sequence>MGRFHRVQDAAQPSSLRPPVRTDDSSKVSGSTSGTTSDTASGTAPGTAPGMASGTASGMASGTASGTGPGTASGMASGTASGTVPGTASGTASGTAPGTTSETTFETSSSDTASRTATETTSSTTIGWCTFALCEEPFSSWGDHVSHQKTGHYGISASQSDAVCSLCLEVYPLGGLPAHLEAHSVEDEACSLCSARFLGDASDHYRDFHRVAANGNHTAPAPALAAAPRISVKSDFSMDRFGSRTPLLLSAAPRAVQQQQQAADASAPEGDRVEAVDDAPAVLGWCTALRCSAEFSSWESYVAHFRERHDSSLCALCLEFHSEPHGDLDLQCSRCPARFLDGTRLLVHKRLFHRVSEPPAVDPSPASRPVVGWCTVPYCGKSFYSWRDHVAHQVRSHLSPAQSLSMCYMCLAQDRAGDLVAHLEAHRVADVGCSLCTARFLGDLSAHYEDFHHATPDGRVPPVLGWCVSDRCNASFSSWEDHVQHFVRHHWKMAPSLVCHFCLRTCRDVHKTKAHVKGHFSWTNVHFNCARCSARFFSAKTREEHMRVFHLEP</sequence>
<evidence type="ECO:0000256" key="4">
    <source>
        <dbReference type="ARBA" id="ARBA00022833"/>
    </source>
</evidence>
<dbReference type="PROSITE" id="PS50157">
    <property type="entry name" value="ZINC_FINGER_C2H2_2"/>
    <property type="match status" value="2"/>
</dbReference>
<keyword evidence="4" id="KW-0862">Zinc</keyword>